<organism evidence="7 8">
    <name type="scientific">Paracoccidioides lutzii (strain ATCC MYA-826 / Pb01)</name>
    <name type="common">Paracoccidioides brasiliensis</name>
    <dbReference type="NCBI Taxonomy" id="502779"/>
    <lineage>
        <taxon>Eukaryota</taxon>
        <taxon>Fungi</taxon>
        <taxon>Dikarya</taxon>
        <taxon>Ascomycota</taxon>
        <taxon>Pezizomycotina</taxon>
        <taxon>Eurotiomycetes</taxon>
        <taxon>Eurotiomycetidae</taxon>
        <taxon>Onygenales</taxon>
        <taxon>Ajellomycetaceae</taxon>
        <taxon>Paracoccidioides</taxon>
    </lineage>
</organism>
<keyword evidence="8" id="KW-1185">Reference proteome</keyword>
<proteinExistence type="predicted"/>
<keyword evidence="3 6" id="KW-1133">Transmembrane helix</keyword>
<feature type="transmembrane region" description="Helical" evidence="6">
    <location>
        <begin position="197"/>
        <end position="219"/>
    </location>
</feature>
<feature type="transmembrane region" description="Helical" evidence="6">
    <location>
        <begin position="256"/>
        <end position="274"/>
    </location>
</feature>
<feature type="transmembrane region" description="Helical" evidence="6">
    <location>
        <begin position="294"/>
        <end position="324"/>
    </location>
</feature>
<dbReference type="SMART" id="SM00679">
    <property type="entry name" value="CTNS"/>
    <property type="match status" value="1"/>
</dbReference>
<keyword evidence="4 6" id="KW-0472">Membrane</keyword>
<dbReference type="Proteomes" id="UP000002059">
    <property type="component" value="Partially assembled WGS sequence"/>
</dbReference>
<evidence type="ECO:0000256" key="4">
    <source>
        <dbReference type="ARBA" id="ARBA00023136"/>
    </source>
</evidence>
<feature type="transmembrane region" description="Helical" evidence="6">
    <location>
        <begin position="97"/>
        <end position="116"/>
    </location>
</feature>
<evidence type="ECO:0000313" key="7">
    <source>
        <dbReference type="EMBL" id="EEH41972.2"/>
    </source>
</evidence>
<keyword evidence="2 6" id="KW-0812">Transmembrane</keyword>
<dbReference type="OMA" id="WIHLVIV"/>
<dbReference type="HOGENOM" id="CLU_713903_0_0_1"/>
<dbReference type="EMBL" id="KN294000">
    <property type="protein sequence ID" value="EEH41972.2"/>
    <property type="molecule type" value="Genomic_DNA"/>
</dbReference>
<feature type="transmembrane region" description="Helical" evidence="6">
    <location>
        <begin position="12"/>
        <end position="33"/>
    </location>
</feature>
<feature type="compositionally biased region" description="Polar residues" evidence="5">
    <location>
        <begin position="122"/>
        <end position="132"/>
    </location>
</feature>
<evidence type="ECO:0000256" key="3">
    <source>
        <dbReference type="ARBA" id="ARBA00022989"/>
    </source>
</evidence>
<evidence type="ECO:0000256" key="5">
    <source>
        <dbReference type="SAM" id="MobiDB-lite"/>
    </source>
</evidence>
<evidence type="ECO:0000313" key="8">
    <source>
        <dbReference type="Proteomes" id="UP000002059"/>
    </source>
</evidence>
<evidence type="ECO:0008006" key="9">
    <source>
        <dbReference type="Google" id="ProtNLM"/>
    </source>
</evidence>
<name>C1GZE9_PARBA</name>
<accession>C1GZE9</accession>
<dbReference type="AlphaFoldDB" id="C1GZE9"/>
<feature type="transmembrane region" description="Helical" evidence="6">
    <location>
        <begin position="45"/>
        <end position="64"/>
    </location>
</feature>
<reference evidence="7 8" key="1">
    <citation type="journal article" date="2011" name="PLoS Genet.">
        <title>Comparative genomic analysis of human fungal pathogens causing paracoccidioidomycosis.</title>
        <authorList>
            <person name="Desjardins C.A."/>
            <person name="Champion M.D."/>
            <person name="Holder J.W."/>
            <person name="Muszewska A."/>
            <person name="Goldberg J."/>
            <person name="Bailao A.M."/>
            <person name="Brigido M.M."/>
            <person name="Ferreira M.E."/>
            <person name="Garcia A.M."/>
            <person name="Grynberg M."/>
            <person name="Gujja S."/>
            <person name="Heiman D.I."/>
            <person name="Henn M.R."/>
            <person name="Kodira C.D."/>
            <person name="Leon-Narvaez H."/>
            <person name="Longo L.V."/>
            <person name="Ma L.J."/>
            <person name="Malavazi I."/>
            <person name="Matsuo A.L."/>
            <person name="Morais F.V."/>
            <person name="Pereira M."/>
            <person name="Rodriguez-Brito S."/>
            <person name="Sakthikumar S."/>
            <person name="Salem-Izacc S.M."/>
            <person name="Sykes S.M."/>
            <person name="Teixeira M.M."/>
            <person name="Vallejo M.C."/>
            <person name="Walter M.E."/>
            <person name="Yandava C."/>
            <person name="Young S."/>
            <person name="Zeng Q."/>
            <person name="Zucker J."/>
            <person name="Felipe M.S."/>
            <person name="Goldman G.H."/>
            <person name="Haas B.J."/>
            <person name="McEwen J.G."/>
            <person name="Nino-Vega G."/>
            <person name="Puccia R."/>
            <person name="San-Blas G."/>
            <person name="Soares C.M."/>
            <person name="Birren B.W."/>
            <person name="Cuomo C.A."/>
        </authorList>
    </citation>
    <scope>NUCLEOTIDE SEQUENCE [LARGE SCALE GENOMIC DNA]</scope>
    <source>
        <strain evidence="8">ATCC MYA-826 / Pb01</strain>
    </source>
</reference>
<dbReference type="eggNOG" id="ENOG502RQR2">
    <property type="taxonomic scope" value="Eukaryota"/>
</dbReference>
<dbReference type="Pfam" id="PF04193">
    <property type="entry name" value="PQ-loop"/>
    <property type="match status" value="1"/>
</dbReference>
<feature type="region of interest" description="Disordered" evidence="5">
    <location>
        <begin position="334"/>
        <end position="371"/>
    </location>
</feature>
<dbReference type="GeneID" id="9097500"/>
<evidence type="ECO:0000256" key="6">
    <source>
        <dbReference type="SAM" id="Phobius"/>
    </source>
</evidence>
<dbReference type="RefSeq" id="XP_015702185.1">
    <property type="nucleotide sequence ID" value="XM_015845096.1"/>
</dbReference>
<dbReference type="KEGG" id="pbl:PAAG_03893"/>
<dbReference type="OrthoDB" id="19344at2759"/>
<comment type="subcellular location">
    <subcellularLocation>
        <location evidence="1">Membrane</location>
        <topology evidence="1">Multi-pass membrane protein</topology>
    </subcellularLocation>
</comment>
<sequence length="371" mass="41914">MAEFPYVHTSVWSLTLHWLLVVAIALSYIPQYIRIKTRQSTRGISPFFVLFRSMSATCVLAMFLPQAASRELLHICQIHDKGVISAGRCLLQMTDHWQLVADWIGAQCFLFIYLYYQNYGNSSHSSTQSPKLTQEVVGERGEEEGEEEGEEGEHFPQPSRTLISKVTAISIGLYSVLLPSTVFSIDTRIPDLDFTITIASVYWLLGMTILSAILSLICYMPQLYPCMKSLFRGNTGAEEGKEEEERPHSLSPWTTGIQSIVYILLFVAHIVRYWDVNDFGDFGDRLDLNYVLAMYSLLFCVWIHLVIVALQQGLLLSLWGYFYYRDSYRSATRKRADNNPHTTQVSGAGPDDSGEGDGDGDIADERTPLLS</sequence>
<feature type="compositionally biased region" description="Acidic residues" evidence="5">
    <location>
        <begin position="141"/>
        <end position="151"/>
    </location>
</feature>
<gene>
    <name evidence="7" type="ORF">PAAG_03893</name>
</gene>
<evidence type="ECO:0000256" key="2">
    <source>
        <dbReference type="ARBA" id="ARBA00022692"/>
    </source>
</evidence>
<feature type="region of interest" description="Disordered" evidence="5">
    <location>
        <begin position="122"/>
        <end position="157"/>
    </location>
</feature>
<dbReference type="VEuPathDB" id="FungiDB:PAAG_03893"/>
<feature type="transmembrane region" description="Helical" evidence="6">
    <location>
        <begin position="166"/>
        <end position="185"/>
    </location>
</feature>
<dbReference type="GO" id="GO:0016020">
    <property type="term" value="C:membrane"/>
    <property type="evidence" value="ECO:0007669"/>
    <property type="project" value="UniProtKB-SubCell"/>
</dbReference>
<feature type="compositionally biased region" description="Acidic residues" evidence="5">
    <location>
        <begin position="352"/>
        <end position="362"/>
    </location>
</feature>
<evidence type="ECO:0000256" key="1">
    <source>
        <dbReference type="ARBA" id="ARBA00004141"/>
    </source>
</evidence>
<dbReference type="InterPro" id="IPR006603">
    <property type="entry name" value="PQ-loop_rpt"/>
</dbReference>
<dbReference type="Gene3D" id="1.20.1280.290">
    <property type="match status" value="1"/>
</dbReference>
<protein>
    <recommendedName>
        <fullName evidence="9">PQ loop repeat protein</fullName>
    </recommendedName>
</protein>